<feature type="domain" description="DUF1648" evidence="2">
    <location>
        <begin position="11"/>
        <end position="57"/>
    </location>
</feature>
<evidence type="ECO:0000313" key="3">
    <source>
        <dbReference type="EMBL" id="SFR38344.1"/>
    </source>
</evidence>
<dbReference type="InterPro" id="IPR026272">
    <property type="entry name" value="SdpI"/>
</dbReference>
<protein>
    <submittedName>
        <fullName evidence="3">Uncharacterized membrane protein</fullName>
    </submittedName>
</protein>
<keyword evidence="1" id="KW-1133">Transmembrane helix</keyword>
<dbReference type="AlphaFoldDB" id="A0A1I6G838"/>
<dbReference type="InterPro" id="IPR012867">
    <property type="entry name" value="DUF1648"/>
</dbReference>
<proteinExistence type="predicted"/>
<evidence type="ECO:0000259" key="2">
    <source>
        <dbReference type="Pfam" id="PF07853"/>
    </source>
</evidence>
<sequence>MKLKKELPLLVLVAIPFIYLGIIWNQLPESVPMHWNIQGEIDRYGPKSQVWILPAITSGLIYLILLVVPAIDPKKKIAQMGRKYDQLKFALVASMSALACVIIYMIQQGESAGTTPILVIVGLLIAVLGNYMKTVQPNYFIGIRTPWTLEHPEVWEKTHKLGGKLWFAGGILMIVLAFLTGSQWQLYLILGLPIILAVIPLVYSYQEYRRLTADKS</sequence>
<reference evidence="3 4" key="1">
    <citation type="submission" date="2016-10" db="EMBL/GenBank/DDBJ databases">
        <authorList>
            <person name="de Groot N.N."/>
        </authorList>
    </citation>
    <scope>NUCLEOTIDE SEQUENCE [LARGE SCALE GENOMIC DNA]</scope>
    <source>
        <strain evidence="3 4">DSM 21019</strain>
    </source>
</reference>
<name>A0A1I6G838_9FLAO</name>
<dbReference type="RefSeq" id="WP_092981730.1">
    <property type="nucleotide sequence ID" value="NZ_FOYQ01000001.1"/>
</dbReference>
<feature type="transmembrane region" description="Helical" evidence="1">
    <location>
        <begin position="112"/>
        <end position="131"/>
    </location>
</feature>
<dbReference type="Proteomes" id="UP000199534">
    <property type="component" value="Unassembled WGS sequence"/>
</dbReference>
<dbReference type="Pfam" id="PF13630">
    <property type="entry name" value="SdpI"/>
    <property type="match status" value="1"/>
</dbReference>
<dbReference type="InterPro" id="IPR025962">
    <property type="entry name" value="SdpI/YhfL"/>
</dbReference>
<feature type="transmembrane region" description="Helical" evidence="1">
    <location>
        <begin position="7"/>
        <end position="27"/>
    </location>
</feature>
<keyword evidence="4" id="KW-1185">Reference proteome</keyword>
<dbReference type="GO" id="GO:0009636">
    <property type="term" value="P:response to toxic substance"/>
    <property type="evidence" value="ECO:0007669"/>
    <property type="project" value="TreeGrafter"/>
</dbReference>
<dbReference type="STRING" id="400055.SAMN04490243_1379"/>
<evidence type="ECO:0000313" key="4">
    <source>
        <dbReference type="Proteomes" id="UP000199534"/>
    </source>
</evidence>
<evidence type="ECO:0000256" key="1">
    <source>
        <dbReference type="SAM" id="Phobius"/>
    </source>
</evidence>
<keyword evidence="1" id="KW-0472">Membrane</keyword>
<keyword evidence="1" id="KW-0812">Transmembrane</keyword>
<dbReference type="OrthoDB" id="9808690at2"/>
<feature type="transmembrane region" description="Helical" evidence="1">
    <location>
        <begin position="89"/>
        <end position="106"/>
    </location>
</feature>
<feature type="transmembrane region" description="Helical" evidence="1">
    <location>
        <begin position="50"/>
        <end position="68"/>
    </location>
</feature>
<organism evidence="3 4">
    <name type="scientific">Robiginitalea myxolifaciens</name>
    <dbReference type="NCBI Taxonomy" id="400055"/>
    <lineage>
        <taxon>Bacteria</taxon>
        <taxon>Pseudomonadati</taxon>
        <taxon>Bacteroidota</taxon>
        <taxon>Flavobacteriia</taxon>
        <taxon>Flavobacteriales</taxon>
        <taxon>Flavobacteriaceae</taxon>
        <taxon>Robiginitalea</taxon>
    </lineage>
</organism>
<feature type="transmembrane region" description="Helical" evidence="1">
    <location>
        <begin position="161"/>
        <end position="180"/>
    </location>
</feature>
<dbReference type="PANTHER" id="PTHR37810">
    <property type="entry name" value="IMMUNITY PROTEIN SDPI"/>
    <property type="match status" value="1"/>
</dbReference>
<dbReference type="PANTHER" id="PTHR37810:SF5">
    <property type="entry name" value="IMMUNITY PROTEIN SDPI"/>
    <property type="match status" value="1"/>
</dbReference>
<feature type="transmembrane region" description="Helical" evidence="1">
    <location>
        <begin position="186"/>
        <end position="205"/>
    </location>
</feature>
<dbReference type="EMBL" id="FOYQ01000001">
    <property type="protein sequence ID" value="SFR38344.1"/>
    <property type="molecule type" value="Genomic_DNA"/>
</dbReference>
<dbReference type="PIRSF" id="PIRSF038959">
    <property type="entry name" value="SdpI"/>
    <property type="match status" value="1"/>
</dbReference>
<dbReference type="Pfam" id="PF07853">
    <property type="entry name" value="DUF1648"/>
    <property type="match status" value="1"/>
</dbReference>
<gene>
    <name evidence="3" type="ORF">SAMN04490243_1379</name>
</gene>
<accession>A0A1I6G838</accession>